<sequence>MSEESNWNRFQQESAKRRMKYDKNLPANCEGCMSGERWLESEMLTLVSLLKDGNNILATFCFTLNRPKFGIISKLQKMGLAIIDHQRGRGHMYYKAHATDYMSRKRFNDLPEKVQALLIDRGWQVGRYVVAPRWWRDAIINDDVRRHQ</sequence>
<organism evidence="1 2">
    <name type="scientific">Serratia phage MTx</name>
    <dbReference type="NCBI Taxonomy" id="2557553"/>
    <lineage>
        <taxon>Viruses</taxon>
        <taxon>Duplodnaviria</taxon>
        <taxon>Heunggongvirae</taxon>
        <taxon>Uroviricota</taxon>
        <taxon>Caudoviricetes</taxon>
        <taxon>Lindbergviridae</taxon>
        <taxon>Myosmarvirus</taxon>
        <taxon>Myosmarvirus MTx</taxon>
    </lineage>
</organism>
<dbReference type="EMBL" id="MK618717">
    <property type="protein sequence ID" value="QBQ72392.1"/>
    <property type="molecule type" value="Genomic_DNA"/>
</dbReference>
<name>A0A482MGU7_9CAUD</name>
<accession>A0A482MGU7</accession>
<protein>
    <submittedName>
        <fullName evidence="1">Uncharacterized protein</fullName>
    </submittedName>
</protein>
<proteinExistence type="predicted"/>
<evidence type="ECO:0000313" key="2">
    <source>
        <dbReference type="Proteomes" id="UP000309130"/>
    </source>
</evidence>
<dbReference type="Proteomes" id="UP000309130">
    <property type="component" value="Segment"/>
</dbReference>
<gene>
    <name evidence="1" type="ORF">CPT_MTx_086</name>
</gene>
<reference evidence="2" key="1">
    <citation type="submission" date="2019-03" db="EMBL/GenBank/DDBJ databases">
        <title>Complete Genome Sequence of Serratia marcescens Myophage MTx.</title>
        <authorList>
            <person name="Graham K."/>
            <person name="Freeman M."/>
            <person name="Newkirk H."/>
            <person name="Liu M."/>
            <person name="Ramsey J."/>
            <person name="Cahill J."/>
        </authorList>
    </citation>
    <scope>NUCLEOTIDE SEQUENCE [LARGE SCALE GENOMIC DNA]</scope>
</reference>
<keyword evidence="2" id="KW-1185">Reference proteome</keyword>
<evidence type="ECO:0000313" key="1">
    <source>
        <dbReference type="EMBL" id="QBQ72392.1"/>
    </source>
</evidence>